<dbReference type="InterPro" id="IPR039420">
    <property type="entry name" value="WalR-like"/>
</dbReference>
<dbReference type="Pfam" id="PF00072">
    <property type="entry name" value="Response_reg"/>
    <property type="match status" value="1"/>
</dbReference>
<evidence type="ECO:0000259" key="7">
    <source>
        <dbReference type="PROSITE" id="PS50043"/>
    </source>
</evidence>
<dbReference type="Proteomes" id="UP001230156">
    <property type="component" value="Unassembled WGS sequence"/>
</dbReference>
<dbReference type="Gene3D" id="3.40.50.2300">
    <property type="match status" value="1"/>
</dbReference>
<comment type="caution">
    <text evidence="9">The sequence shown here is derived from an EMBL/GenBank/DDBJ whole genome shotgun (WGS) entry which is preliminary data.</text>
</comment>
<dbReference type="SMART" id="SM00448">
    <property type="entry name" value="REC"/>
    <property type="match status" value="1"/>
</dbReference>
<keyword evidence="4" id="KW-0238">DNA-binding</keyword>
<keyword evidence="3" id="KW-0805">Transcription regulation</keyword>
<dbReference type="Pfam" id="PF00196">
    <property type="entry name" value="GerE"/>
    <property type="match status" value="1"/>
</dbReference>
<evidence type="ECO:0000259" key="8">
    <source>
        <dbReference type="PROSITE" id="PS50110"/>
    </source>
</evidence>
<sequence length="318" mass="34919">MNAPLPEESMEPRRDIILVVDDSPDTLGFLTQAIESTGATVLVALDGESALTLTEQLTPDLILLDAVMPGIGGFETCRQLKTIDHLAHVPVIFMTGLSETEHIVRGLEVGGVDYLTKPIVVDELLARVRVHLRNARRSAAAHSALDATGRFLLSVTPEGALRWSTPQAVRLLRQISPEAQDSDFRLPDEIIDWMARAAEGGADSVTHIWSIGERKVELAYLGQVQAGERLLRVTQVEPRQDVDRLRRHFALTGREAEVLLWIARGKSNKDISTVLGISPRTVNKHLEQIFEKLGVENRASAAALTIQALHKLEAGLHS</sequence>
<gene>
    <name evidence="9" type="ORF">Q8A70_27150</name>
</gene>
<dbReference type="InterPro" id="IPR011006">
    <property type="entry name" value="CheY-like_superfamily"/>
</dbReference>
<dbReference type="SMART" id="SM00421">
    <property type="entry name" value="HTH_LUXR"/>
    <property type="match status" value="1"/>
</dbReference>
<dbReference type="CDD" id="cd19920">
    <property type="entry name" value="REC_PA4781-like"/>
    <property type="match status" value="1"/>
</dbReference>
<evidence type="ECO:0000313" key="9">
    <source>
        <dbReference type="EMBL" id="MDQ7251393.1"/>
    </source>
</evidence>
<reference evidence="10" key="1">
    <citation type="submission" date="2023-08" db="EMBL/GenBank/DDBJ databases">
        <title>Rhodospirillaceae gen. nov., a novel taxon isolated from the Yangtze River Yuezi River estuary sludge.</title>
        <authorList>
            <person name="Ruan L."/>
        </authorList>
    </citation>
    <scope>NUCLEOTIDE SEQUENCE [LARGE SCALE GENOMIC DNA]</scope>
    <source>
        <strain evidence="10">R-7</strain>
    </source>
</reference>
<evidence type="ECO:0000256" key="4">
    <source>
        <dbReference type="ARBA" id="ARBA00023125"/>
    </source>
</evidence>
<dbReference type="EMBL" id="JAUYVI010000011">
    <property type="protein sequence ID" value="MDQ7251393.1"/>
    <property type="molecule type" value="Genomic_DNA"/>
</dbReference>
<keyword evidence="2" id="KW-0902">Two-component regulatory system</keyword>
<proteinExistence type="predicted"/>
<dbReference type="PANTHER" id="PTHR48111">
    <property type="entry name" value="REGULATOR OF RPOS"/>
    <property type="match status" value="1"/>
</dbReference>
<keyword evidence="1 6" id="KW-0597">Phosphoprotein</keyword>
<dbReference type="InterPro" id="IPR016032">
    <property type="entry name" value="Sig_transdc_resp-reg_C-effctor"/>
</dbReference>
<dbReference type="Gene3D" id="1.10.10.10">
    <property type="entry name" value="Winged helix-like DNA-binding domain superfamily/Winged helix DNA-binding domain"/>
    <property type="match status" value="1"/>
</dbReference>
<organism evidence="9 10">
    <name type="scientific">Dongia sedimenti</name>
    <dbReference type="NCBI Taxonomy" id="3064282"/>
    <lineage>
        <taxon>Bacteria</taxon>
        <taxon>Pseudomonadati</taxon>
        <taxon>Pseudomonadota</taxon>
        <taxon>Alphaproteobacteria</taxon>
        <taxon>Rhodospirillales</taxon>
        <taxon>Dongiaceae</taxon>
        <taxon>Dongia</taxon>
    </lineage>
</organism>
<feature type="domain" description="HTH luxR-type" evidence="7">
    <location>
        <begin position="244"/>
        <end position="309"/>
    </location>
</feature>
<dbReference type="PROSITE" id="PS50110">
    <property type="entry name" value="RESPONSE_REGULATORY"/>
    <property type="match status" value="1"/>
</dbReference>
<evidence type="ECO:0000256" key="1">
    <source>
        <dbReference type="ARBA" id="ARBA00022553"/>
    </source>
</evidence>
<dbReference type="PANTHER" id="PTHR48111:SF1">
    <property type="entry name" value="TWO-COMPONENT RESPONSE REGULATOR ORR33"/>
    <property type="match status" value="1"/>
</dbReference>
<dbReference type="InterPro" id="IPR000792">
    <property type="entry name" value="Tscrpt_reg_LuxR_C"/>
</dbReference>
<feature type="domain" description="Response regulatory" evidence="8">
    <location>
        <begin position="16"/>
        <end position="132"/>
    </location>
</feature>
<evidence type="ECO:0000256" key="6">
    <source>
        <dbReference type="PROSITE-ProRule" id="PRU00169"/>
    </source>
</evidence>
<keyword evidence="10" id="KW-1185">Reference proteome</keyword>
<evidence type="ECO:0000313" key="10">
    <source>
        <dbReference type="Proteomes" id="UP001230156"/>
    </source>
</evidence>
<protein>
    <submittedName>
        <fullName evidence="9">Response regulator</fullName>
    </submittedName>
</protein>
<name>A0ABU0YWU1_9PROT</name>
<accession>A0ABU0YWU1</accession>
<feature type="modified residue" description="4-aspartylphosphate" evidence="6">
    <location>
        <position position="65"/>
    </location>
</feature>
<evidence type="ECO:0000256" key="5">
    <source>
        <dbReference type="ARBA" id="ARBA00023163"/>
    </source>
</evidence>
<keyword evidence="5" id="KW-0804">Transcription</keyword>
<dbReference type="PROSITE" id="PS50043">
    <property type="entry name" value="HTH_LUXR_2"/>
    <property type="match status" value="1"/>
</dbReference>
<dbReference type="InterPro" id="IPR036388">
    <property type="entry name" value="WH-like_DNA-bd_sf"/>
</dbReference>
<dbReference type="SUPFAM" id="SSF52172">
    <property type="entry name" value="CheY-like"/>
    <property type="match status" value="1"/>
</dbReference>
<dbReference type="CDD" id="cd06170">
    <property type="entry name" value="LuxR_C_like"/>
    <property type="match status" value="1"/>
</dbReference>
<dbReference type="SUPFAM" id="SSF46894">
    <property type="entry name" value="C-terminal effector domain of the bipartite response regulators"/>
    <property type="match status" value="1"/>
</dbReference>
<evidence type="ECO:0000256" key="3">
    <source>
        <dbReference type="ARBA" id="ARBA00023015"/>
    </source>
</evidence>
<dbReference type="PRINTS" id="PR00038">
    <property type="entry name" value="HTHLUXR"/>
</dbReference>
<dbReference type="InterPro" id="IPR001789">
    <property type="entry name" value="Sig_transdc_resp-reg_receiver"/>
</dbReference>
<evidence type="ECO:0000256" key="2">
    <source>
        <dbReference type="ARBA" id="ARBA00023012"/>
    </source>
</evidence>